<accession>A0ABW0KY00</accession>
<evidence type="ECO:0000313" key="3">
    <source>
        <dbReference type="EMBL" id="MFC5457306.1"/>
    </source>
</evidence>
<feature type="transmembrane region" description="Helical" evidence="2">
    <location>
        <begin position="259"/>
        <end position="277"/>
    </location>
</feature>
<proteinExistence type="predicted"/>
<protein>
    <submittedName>
        <fullName evidence="3">Uncharacterized protein</fullName>
    </submittedName>
</protein>
<evidence type="ECO:0000313" key="4">
    <source>
        <dbReference type="Proteomes" id="UP001596052"/>
    </source>
</evidence>
<organism evidence="3 4">
    <name type="scientific">Prosthecobacter fluviatilis</name>
    <dbReference type="NCBI Taxonomy" id="445931"/>
    <lineage>
        <taxon>Bacteria</taxon>
        <taxon>Pseudomonadati</taxon>
        <taxon>Verrucomicrobiota</taxon>
        <taxon>Verrucomicrobiia</taxon>
        <taxon>Verrucomicrobiales</taxon>
        <taxon>Verrucomicrobiaceae</taxon>
        <taxon>Prosthecobacter</taxon>
    </lineage>
</organism>
<dbReference type="EMBL" id="JBHSMQ010000009">
    <property type="protein sequence ID" value="MFC5457306.1"/>
    <property type="molecule type" value="Genomic_DNA"/>
</dbReference>
<evidence type="ECO:0000256" key="1">
    <source>
        <dbReference type="SAM" id="MobiDB-lite"/>
    </source>
</evidence>
<keyword evidence="2" id="KW-1133">Transmembrane helix</keyword>
<comment type="caution">
    <text evidence="3">The sequence shown here is derived from an EMBL/GenBank/DDBJ whole genome shotgun (WGS) entry which is preliminary data.</text>
</comment>
<reference evidence="4" key="1">
    <citation type="journal article" date="2019" name="Int. J. Syst. Evol. Microbiol.">
        <title>The Global Catalogue of Microorganisms (GCM) 10K type strain sequencing project: providing services to taxonomists for standard genome sequencing and annotation.</title>
        <authorList>
            <consortium name="The Broad Institute Genomics Platform"/>
            <consortium name="The Broad Institute Genome Sequencing Center for Infectious Disease"/>
            <person name="Wu L."/>
            <person name="Ma J."/>
        </authorList>
    </citation>
    <scope>NUCLEOTIDE SEQUENCE [LARGE SCALE GENOMIC DNA]</scope>
    <source>
        <strain evidence="4">CGMCC 4.1469</strain>
    </source>
</reference>
<feature type="transmembrane region" description="Helical" evidence="2">
    <location>
        <begin position="203"/>
        <end position="224"/>
    </location>
</feature>
<feature type="transmembrane region" description="Helical" evidence="2">
    <location>
        <begin position="166"/>
        <end position="191"/>
    </location>
</feature>
<feature type="compositionally biased region" description="Polar residues" evidence="1">
    <location>
        <begin position="231"/>
        <end position="245"/>
    </location>
</feature>
<keyword evidence="4" id="KW-1185">Reference proteome</keyword>
<feature type="transmembrane region" description="Helical" evidence="2">
    <location>
        <begin position="289"/>
        <end position="311"/>
    </location>
</feature>
<feature type="region of interest" description="Disordered" evidence="1">
    <location>
        <begin position="231"/>
        <end position="250"/>
    </location>
</feature>
<dbReference type="Proteomes" id="UP001596052">
    <property type="component" value="Unassembled WGS sequence"/>
</dbReference>
<keyword evidence="2" id="KW-0472">Membrane</keyword>
<sequence>MSDNSSLTCLENDPSISEMLPLIRESIDDRTNHVSVITEQYVCCFKLVGKKSVPPKYFEKDSEEELLKFAEQFNAGRISLENIRSVCITAPLQGESEKDYGGWYSIHFAPNEKDGITMSLAQEDAVLPLQAIKALAVDHHWQIEHKTEKVEPVIPKRNKPSSLKSIGLSIALCVIVLFLWPLYAGICINITSIAFRTSFSSGLAASILSVLLCACMVGLTYWTWEKRRSAGSTDAESNDPPNSSRKASRLGGHKPMHSYVLHWILKLCALLLFWSFYQLKLPESIAKNYWISLLISAAEYSAVASLLYWSVRLAVRSSPNKMTPNTTAMGLYLRSFHRDQQGSFNNLGVINALFGLNPNVGGINQPFTFYRLLYMGNPLTIFRLLLFKPRETAEEQLLGGLSRTMPVVAIGKPGDRLPTLGAQRSYVSDDEWQEAVLHALAKASLVIIQPGISKHIFWEIDRSLELVAKERILFWLSGLEQRQSRYDNLRIHLERKTGLKFPRHLGNHPFLAITEGKPCMLPIIESNAFTWPLKGSRVDFRRTLAPVLQNQNSQPVKPAPPPHFLSSTIRKITTFFAFCFWQLMGPLFCYCFMAIVGVSQELWTAWTLRRGFENPSSHETVINTTWNSQIQWSWPSGWVRSPAYDGDENRAHKEIELYGWSYGSGAFMLLTVLQTNPGLASLYERAPDDFLRINMNELTEKHGFKLGPVKLLDVNGRKWAQAEFTAREFDATWIPETAWLRIFTSGAKGVIRSTLGPEGSTTVWAFSPPTNALIARDPLFRLLDSISISVLNSPDADELTSKIPTVSMLRSWEKAEHANHRFDTLPELELTLPKFWNRENETTFTLDKTAVLNWSFRPAEITDAALKEAAERDIRRFELEKKVNCKILNWSSTSAGGLLECESKNARLLQRTWAGPMGVVSTRVWCAKEAYSMIGNVMRGAVNALGMAQNDAEEVAVSKRISALPRNTEVAGLKTNYVLHLPAGWTVSESSPNLDRFIVIEEPMEGSISVVVEDVSDPSLLSRDRWQIIADNLVKKIGATEGIASLQLRETTLFDEAPGHSSFRMRLFLRFSSGGIYQDTIYGVACAKKVYTVSCISSLKNPEAHDKIFDTIIREASWMDK</sequence>
<dbReference type="RefSeq" id="WP_377170459.1">
    <property type="nucleotide sequence ID" value="NZ_JBHSMQ010000009.1"/>
</dbReference>
<evidence type="ECO:0000256" key="2">
    <source>
        <dbReference type="SAM" id="Phobius"/>
    </source>
</evidence>
<gene>
    <name evidence="3" type="ORF">ACFQDI_20725</name>
</gene>
<name>A0ABW0KY00_9BACT</name>
<keyword evidence="2" id="KW-0812">Transmembrane</keyword>
<feature type="transmembrane region" description="Helical" evidence="2">
    <location>
        <begin position="575"/>
        <end position="598"/>
    </location>
</feature>